<dbReference type="AlphaFoldDB" id="A0A967EFP5"/>
<reference evidence="1" key="1">
    <citation type="submission" date="2019-07" db="EMBL/GenBank/DDBJ databases">
        <authorList>
            <person name="De-Chao Zhang Q."/>
        </authorList>
    </citation>
    <scope>NUCLEOTIDE SEQUENCE</scope>
    <source>
        <strain evidence="1">TP-CH-4</strain>
    </source>
</reference>
<comment type="caution">
    <text evidence="1">The sequence shown here is derived from an EMBL/GenBank/DDBJ whole genome shotgun (WGS) entry which is preliminary data.</text>
</comment>
<dbReference type="RefSeq" id="WP_152576118.1">
    <property type="nucleotide sequence ID" value="NZ_VIKU02000015.1"/>
</dbReference>
<dbReference type="PROSITE" id="PS51257">
    <property type="entry name" value="PROKAR_LIPOPROTEIN"/>
    <property type="match status" value="1"/>
</dbReference>
<accession>A0A967EFP5</accession>
<gene>
    <name evidence="1" type="ORF">FK220_019920</name>
</gene>
<sequence>MKTPKIILILVSILFLGCNSSGKNGSKIILKGQVDKLEQIVNSNLNGNSELNPVIALNSIVELYQSNKSSTVESNEKPIDIYVIYGTDYWKDDAKTFEIAFAHQKVDQNDGNLYEYRIDMIYEPSDFKEIAEFDLRHDSTSDLKEFKKSIEESDGFQKALKIKPMKIELIKEQI</sequence>
<evidence type="ECO:0008006" key="3">
    <source>
        <dbReference type="Google" id="ProtNLM"/>
    </source>
</evidence>
<reference evidence="1" key="2">
    <citation type="submission" date="2020-03" db="EMBL/GenBank/DDBJ databases">
        <title>Flavobacteriaceae bacterium strain TP-CH-4, a member of the family Flavobacteriaceae isolated from a deep-sea seamount.</title>
        <authorList>
            <person name="Zhang D.-C."/>
        </authorList>
    </citation>
    <scope>NUCLEOTIDE SEQUENCE</scope>
    <source>
        <strain evidence="1">TP-CH-4</strain>
    </source>
</reference>
<protein>
    <recommendedName>
        <fullName evidence="3">Lipoprotein</fullName>
    </recommendedName>
</protein>
<dbReference type="EMBL" id="VIKU02000015">
    <property type="protein sequence ID" value="NHF61623.1"/>
    <property type="molecule type" value="Genomic_DNA"/>
</dbReference>
<organism evidence="1 2">
    <name type="scientific">Pelagihabitans pacificus</name>
    <dbReference type="NCBI Taxonomy" id="2696054"/>
    <lineage>
        <taxon>Bacteria</taxon>
        <taxon>Pseudomonadati</taxon>
        <taxon>Bacteroidota</taxon>
        <taxon>Flavobacteriia</taxon>
        <taxon>Flavobacteriales</taxon>
        <taxon>Flavobacteriaceae</taxon>
        <taxon>Pelagihabitans</taxon>
    </lineage>
</organism>
<keyword evidence="2" id="KW-1185">Reference proteome</keyword>
<dbReference type="Proteomes" id="UP000707206">
    <property type="component" value="Unassembled WGS sequence"/>
</dbReference>
<proteinExistence type="predicted"/>
<name>A0A967EFP5_9FLAO</name>
<evidence type="ECO:0000313" key="2">
    <source>
        <dbReference type="Proteomes" id="UP000707206"/>
    </source>
</evidence>
<evidence type="ECO:0000313" key="1">
    <source>
        <dbReference type="EMBL" id="NHF61623.1"/>
    </source>
</evidence>